<protein>
    <submittedName>
        <fullName evidence="2">Uncharacterized protein</fullName>
    </submittedName>
</protein>
<dbReference type="EMBL" id="CP045644">
    <property type="protein sequence ID" value="QFZ84530.1"/>
    <property type="molecule type" value="Genomic_DNA"/>
</dbReference>
<feature type="compositionally biased region" description="Basic and acidic residues" evidence="1">
    <location>
        <begin position="1"/>
        <end position="14"/>
    </location>
</feature>
<sequence>MADSHRISEPKPAKDGNGTVRQVRQNRRKIGELRTYKLATGKRLNIFHAPRRTDQRLHDRQAWTVDVDTVSALRNYGLTHVLLMVEDGTKLLAPATLFGPEGLARGVEKRVQTTPGRPLPTQYVVPDALWHISLPPPEQRSEEMLKQVRIKRGRLPKAKT</sequence>
<evidence type="ECO:0000256" key="1">
    <source>
        <dbReference type="SAM" id="MobiDB-lite"/>
    </source>
</evidence>
<feature type="region of interest" description="Disordered" evidence="1">
    <location>
        <begin position="1"/>
        <end position="23"/>
    </location>
</feature>
<dbReference type="Proteomes" id="UP000326780">
    <property type="component" value="Chromosome"/>
</dbReference>
<gene>
    <name evidence="2" type="ORF">GFK26_18040</name>
</gene>
<dbReference type="RefSeq" id="WP_153283149.1">
    <property type="nucleotide sequence ID" value="NZ_CP045644.1"/>
</dbReference>
<evidence type="ECO:0000313" key="2">
    <source>
        <dbReference type="EMBL" id="QFZ84530.1"/>
    </source>
</evidence>
<proteinExistence type="predicted"/>
<organism evidence="2 3">
    <name type="scientific">Variovorax paradoxus</name>
    <dbReference type="NCBI Taxonomy" id="34073"/>
    <lineage>
        <taxon>Bacteria</taxon>
        <taxon>Pseudomonadati</taxon>
        <taxon>Pseudomonadota</taxon>
        <taxon>Betaproteobacteria</taxon>
        <taxon>Burkholderiales</taxon>
        <taxon>Comamonadaceae</taxon>
        <taxon>Variovorax</taxon>
    </lineage>
</organism>
<reference evidence="2 3" key="1">
    <citation type="submission" date="2019-10" db="EMBL/GenBank/DDBJ databases">
        <title>Complete genome sequence of Variovorax paradoxus 5C-2.</title>
        <authorList>
            <person name="Gogoleva N.E."/>
            <person name="Balkin A.S."/>
        </authorList>
    </citation>
    <scope>NUCLEOTIDE SEQUENCE [LARGE SCALE GENOMIC DNA]</scope>
    <source>
        <strain evidence="2 3">5C-2</strain>
    </source>
</reference>
<evidence type="ECO:0000313" key="3">
    <source>
        <dbReference type="Proteomes" id="UP000326780"/>
    </source>
</evidence>
<accession>A0A5Q0M453</accession>
<name>A0A5Q0M453_VARPD</name>
<dbReference type="AlphaFoldDB" id="A0A5Q0M453"/>